<dbReference type="PANTHER" id="PTHR35007:SF1">
    <property type="entry name" value="PILUS ASSEMBLY PROTEIN"/>
    <property type="match status" value="1"/>
</dbReference>
<evidence type="ECO:0000256" key="4">
    <source>
        <dbReference type="ARBA" id="ARBA00022989"/>
    </source>
</evidence>
<keyword evidence="2" id="KW-1003">Cell membrane</keyword>
<feature type="domain" description="Type II secretion system protein GspF" evidence="8">
    <location>
        <begin position="139"/>
        <end position="262"/>
    </location>
</feature>
<dbReference type="KEGG" id="cfl:Cfla_2566"/>
<dbReference type="OrthoDB" id="3747101at2"/>
<sequence>MIVVGILVLVLLACLTLVIGVGDLAAVSSRRRALVAGVDDDAVPRGARFAAWDRDFRRTRWGRWTEEQLLLAGEERSPLAVSLIAVGGGVAVAWLLAVGLAPVFGLLGVVAVVVGLRFYLSRAQQRRNEAFIGQMPELARLLSNATSAGLSIASALALAANELDAPAGPEMARVASRMRFGEDLDTAIGELTARLPSREVAVLASTLLVSARSGGSLVTALRDIADTLEERKEIRREVRTVLAQSTSTGYLVIGMGFALLFLLNIIRPGTVEAMTEDWLGRGALVVGSSLFVGGFLLIRRMTRFDG</sequence>
<feature type="coiled-coil region" evidence="6">
    <location>
        <begin position="217"/>
        <end position="244"/>
    </location>
</feature>
<evidence type="ECO:0000256" key="5">
    <source>
        <dbReference type="ARBA" id="ARBA00023136"/>
    </source>
</evidence>
<organism evidence="9 10">
    <name type="scientific">Cellulomonas flavigena (strain ATCC 482 / DSM 20109 / BCRC 11376 / JCM 18109 / NBRC 3775 / NCIMB 8073 / NRS 134)</name>
    <dbReference type="NCBI Taxonomy" id="446466"/>
    <lineage>
        <taxon>Bacteria</taxon>
        <taxon>Bacillati</taxon>
        <taxon>Actinomycetota</taxon>
        <taxon>Actinomycetes</taxon>
        <taxon>Micrococcales</taxon>
        <taxon>Cellulomonadaceae</taxon>
        <taxon>Cellulomonas</taxon>
    </lineage>
</organism>
<feature type="transmembrane region" description="Helical" evidence="7">
    <location>
        <begin position="278"/>
        <end position="298"/>
    </location>
</feature>
<evidence type="ECO:0000313" key="10">
    <source>
        <dbReference type="Proteomes" id="UP000000849"/>
    </source>
</evidence>
<keyword evidence="6" id="KW-0175">Coiled coil</keyword>
<protein>
    <submittedName>
        <fullName evidence="9">Type II secretion system F domain protein</fullName>
    </submittedName>
</protein>
<dbReference type="EMBL" id="CP001964">
    <property type="protein sequence ID" value="ADG75454.1"/>
    <property type="molecule type" value="Genomic_DNA"/>
</dbReference>
<feature type="transmembrane region" description="Helical" evidence="7">
    <location>
        <begin position="103"/>
        <end position="120"/>
    </location>
</feature>
<keyword evidence="10" id="KW-1185">Reference proteome</keyword>
<accession>D5UIA9</accession>
<evidence type="ECO:0000256" key="2">
    <source>
        <dbReference type="ARBA" id="ARBA00022475"/>
    </source>
</evidence>
<dbReference type="RefSeq" id="WP_013117787.1">
    <property type="nucleotide sequence ID" value="NC_014151.1"/>
</dbReference>
<dbReference type="GO" id="GO:0005886">
    <property type="term" value="C:plasma membrane"/>
    <property type="evidence" value="ECO:0007669"/>
    <property type="project" value="UniProtKB-SubCell"/>
</dbReference>
<evidence type="ECO:0000256" key="3">
    <source>
        <dbReference type="ARBA" id="ARBA00022692"/>
    </source>
</evidence>
<dbReference type="HOGENOM" id="CLU_076894_0_0_11"/>
<keyword evidence="4 7" id="KW-1133">Transmembrane helix</keyword>
<gene>
    <name evidence="9" type="ordered locus">Cfla_2566</name>
</gene>
<feature type="transmembrane region" description="Helical" evidence="7">
    <location>
        <begin position="241"/>
        <end position="266"/>
    </location>
</feature>
<dbReference type="AlphaFoldDB" id="D5UIA9"/>
<reference evidence="9 10" key="1">
    <citation type="journal article" date="2010" name="Stand. Genomic Sci.">
        <title>Complete genome sequence of Cellulomonas flavigena type strain (134).</title>
        <authorList>
            <person name="Abt B."/>
            <person name="Foster B."/>
            <person name="Lapidus A."/>
            <person name="Clum A."/>
            <person name="Sun H."/>
            <person name="Pukall R."/>
            <person name="Lucas S."/>
            <person name="Glavina Del Rio T."/>
            <person name="Nolan M."/>
            <person name="Tice H."/>
            <person name="Cheng J.F."/>
            <person name="Pitluck S."/>
            <person name="Liolios K."/>
            <person name="Ivanova N."/>
            <person name="Mavromatis K."/>
            <person name="Ovchinnikova G."/>
            <person name="Pati A."/>
            <person name="Goodwin L."/>
            <person name="Chen A."/>
            <person name="Palaniappan K."/>
            <person name="Land M."/>
            <person name="Hauser L."/>
            <person name="Chang Y.J."/>
            <person name="Jeffries C.D."/>
            <person name="Rohde M."/>
            <person name="Goker M."/>
            <person name="Woyke T."/>
            <person name="Bristow J."/>
            <person name="Eisen J.A."/>
            <person name="Markowitz V."/>
            <person name="Hugenholtz P."/>
            <person name="Kyrpides N.C."/>
            <person name="Klenk H.P."/>
        </authorList>
    </citation>
    <scope>NUCLEOTIDE SEQUENCE [LARGE SCALE GENOMIC DNA]</scope>
    <source>
        <strain evidence="10">ATCC 482 / DSM 20109 / BCRC 11376 / JCM 18109 / NBRC 3775 / NCIMB 8073 / NRS 134</strain>
    </source>
</reference>
<evidence type="ECO:0000256" key="6">
    <source>
        <dbReference type="SAM" id="Coils"/>
    </source>
</evidence>
<dbReference type="Gene3D" id="1.20.81.30">
    <property type="entry name" value="Type II secretion system (T2SS), domain F"/>
    <property type="match status" value="1"/>
</dbReference>
<dbReference type="InterPro" id="IPR042094">
    <property type="entry name" value="T2SS_GspF_sf"/>
</dbReference>
<dbReference type="Proteomes" id="UP000000849">
    <property type="component" value="Chromosome"/>
</dbReference>
<evidence type="ECO:0000256" key="7">
    <source>
        <dbReference type="SAM" id="Phobius"/>
    </source>
</evidence>
<proteinExistence type="predicted"/>
<name>D5UIA9_CELFN</name>
<comment type="subcellular location">
    <subcellularLocation>
        <location evidence="1">Cell membrane</location>
        <topology evidence="1">Multi-pass membrane protein</topology>
    </subcellularLocation>
</comment>
<evidence type="ECO:0000256" key="1">
    <source>
        <dbReference type="ARBA" id="ARBA00004651"/>
    </source>
</evidence>
<dbReference type="STRING" id="446466.Cfla_2566"/>
<dbReference type="InterPro" id="IPR018076">
    <property type="entry name" value="T2SS_GspF_dom"/>
</dbReference>
<keyword evidence="3 7" id="KW-0812">Transmembrane</keyword>
<evidence type="ECO:0000259" key="8">
    <source>
        <dbReference type="Pfam" id="PF00482"/>
    </source>
</evidence>
<dbReference type="eggNOG" id="COG4965">
    <property type="taxonomic scope" value="Bacteria"/>
</dbReference>
<dbReference type="PANTHER" id="PTHR35007">
    <property type="entry name" value="INTEGRAL MEMBRANE PROTEIN-RELATED"/>
    <property type="match status" value="1"/>
</dbReference>
<feature type="transmembrane region" description="Helical" evidence="7">
    <location>
        <begin position="6"/>
        <end position="27"/>
    </location>
</feature>
<dbReference type="Pfam" id="PF00482">
    <property type="entry name" value="T2SSF"/>
    <property type="match status" value="1"/>
</dbReference>
<evidence type="ECO:0000313" key="9">
    <source>
        <dbReference type="EMBL" id="ADG75454.1"/>
    </source>
</evidence>
<keyword evidence="5 7" id="KW-0472">Membrane</keyword>